<feature type="active site" description="Acyl-thioester intermediate" evidence="3">
    <location>
        <position position="125"/>
    </location>
</feature>
<reference evidence="8 9" key="1">
    <citation type="submission" date="2014-09" db="EMBL/GenBank/DDBJ databases">
        <authorList>
            <person name="Ellenberger Sabrina"/>
        </authorList>
    </citation>
    <scope>NUCLEOTIDE SEQUENCE [LARGE SCALE GENOMIC DNA]</scope>
    <source>
        <strain evidence="8 9">CBS 412.66</strain>
    </source>
</reference>
<organism evidence="8 9">
    <name type="scientific">Parasitella parasitica</name>
    <dbReference type="NCBI Taxonomy" id="35722"/>
    <lineage>
        <taxon>Eukaryota</taxon>
        <taxon>Fungi</taxon>
        <taxon>Fungi incertae sedis</taxon>
        <taxon>Mucoromycota</taxon>
        <taxon>Mucoromycotina</taxon>
        <taxon>Mucoromycetes</taxon>
        <taxon>Mucorales</taxon>
        <taxon>Mucorineae</taxon>
        <taxon>Mucoraceae</taxon>
        <taxon>Parasitella</taxon>
    </lineage>
</organism>
<proteinExistence type="inferred from homology"/>
<dbReference type="Pfam" id="PF08540">
    <property type="entry name" value="HMG_CoA_synt_C"/>
    <property type="match status" value="1"/>
</dbReference>
<evidence type="ECO:0000256" key="4">
    <source>
        <dbReference type="PIRSR" id="PIRSR610122-2"/>
    </source>
</evidence>
<accession>A0A0B7NCE1</accession>
<dbReference type="AlphaFoldDB" id="A0A0B7NCE1"/>
<evidence type="ECO:0000313" key="9">
    <source>
        <dbReference type="Proteomes" id="UP000054107"/>
    </source>
</evidence>
<name>A0A0B7NCE1_9FUNG</name>
<evidence type="ECO:0000256" key="5">
    <source>
        <dbReference type="RuleBase" id="RU364071"/>
    </source>
</evidence>
<evidence type="ECO:0000259" key="6">
    <source>
        <dbReference type="Pfam" id="PF01154"/>
    </source>
</evidence>
<dbReference type="PANTHER" id="PTHR43323">
    <property type="entry name" value="3-HYDROXY-3-METHYLGLUTARYL COENZYME A SYNTHASE"/>
    <property type="match status" value="1"/>
</dbReference>
<feature type="active site" description="Proton donor/acceptor" evidence="3">
    <location>
        <position position="256"/>
    </location>
</feature>
<evidence type="ECO:0000256" key="1">
    <source>
        <dbReference type="ARBA" id="ARBA00007061"/>
    </source>
</evidence>
<dbReference type="InterPro" id="IPR016039">
    <property type="entry name" value="Thiolase-like"/>
</dbReference>
<dbReference type="EMBL" id="LN728865">
    <property type="protein sequence ID" value="CEP13010.1"/>
    <property type="molecule type" value="Genomic_DNA"/>
</dbReference>
<dbReference type="PANTHER" id="PTHR43323:SF2">
    <property type="entry name" value="HYDROXYMETHYLGLUTARYL-COA SYNTHASE"/>
    <property type="match status" value="1"/>
</dbReference>
<dbReference type="STRING" id="35722.A0A0B7NCE1"/>
<dbReference type="SUPFAM" id="SSF53901">
    <property type="entry name" value="Thiolase-like"/>
    <property type="match status" value="2"/>
</dbReference>
<feature type="domain" description="Hydroxymethylglutaryl-coenzyme A synthase C-terminal" evidence="7">
    <location>
        <begin position="183"/>
        <end position="451"/>
    </location>
</feature>
<dbReference type="CDD" id="cd00827">
    <property type="entry name" value="init_cond_enzymes"/>
    <property type="match status" value="1"/>
</dbReference>
<comment type="catalytic activity">
    <reaction evidence="5">
        <text>acetoacetyl-CoA + acetyl-CoA + H2O = (3S)-3-hydroxy-3-methylglutaryl-CoA + CoA + H(+)</text>
        <dbReference type="Rhea" id="RHEA:10188"/>
        <dbReference type="ChEBI" id="CHEBI:15377"/>
        <dbReference type="ChEBI" id="CHEBI:15378"/>
        <dbReference type="ChEBI" id="CHEBI:43074"/>
        <dbReference type="ChEBI" id="CHEBI:57286"/>
        <dbReference type="ChEBI" id="CHEBI:57287"/>
        <dbReference type="ChEBI" id="CHEBI:57288"/>
        <dbReference type="EC" id="2.3.3.10"/>
    </reaction>
</comment>
<feature type="domain" description="Hydroxymethylglutaryl-coenzyme A synthase N-terminal" evidence="6">
    <location>
        <begin position="9"/>
        <end position="182"/>
    </location>
</feature>
<evidence type="ECO:0000313" key="8">
    <source>
        <dbReference type="EMBL" id="CEP13010.1"/>
    </source>
</evidence>
<evidence type="ECO:0000256" key="3">
    <source>
        <dbReference type="PIRSR" id="PIRSR610122-1"/>
    </source>
</evidence>
<dbReference type="GO" id="GO:0006696">
    <property type="term" value="P:ergosterol biosynthetic process"/>
    <property type="evidence" value="ECO:0007669"/>
    <property type="project" value="TreeGrafter"/>
</dbReference>
<dbReference type="NCBIfam" id="TIGR01833">
    <property type="entry name" value="HMG-CoA-S_euk"/>
    <property type="match status" value="1"/>
</dbReference>
<dbReference type="Proteomes" id="UP000054107">
    <property type="component" value="Unassembled WGS sequence"/>
</dbReference>
<feature type="active site" description="Proton donor/acceptor" evidence="3">
    <location>
        <position position="91"/>
    </location>
</feature>
<evidence type="ECO:0000259" key="7">
    <source>
        <dbReference type="Pfam" id="PF08540"/>
    </source>
</evidence>
<dbReference type="Gene3D" id="3.40.47.10">
    <property type="match status" value="1"/>
</dbReference>
<dbReference type="InterPro" id="IPR013528">
    <property type="entry name" value="HMG_CoA_synth_N"/>
</dbReference>
<keyword evidence="2 5" id="KW-0808">Transferase</keyword>
<feature type="binding site" evidence="4">
    <location>
        <position position="217"/>
    </location>
    <ligand>
        <name>CoA</name>
        <dbReference type="ChEBI" id="CHEBI:57287"/>
    </ligand>
</feature>
<dbReference type="OrthoDB" id="1269963at2759"/>
<dbReference type="GO" id="GO:0006084">
    <property type="term" value="P:acetyl-CoA metabolic process"/>
    <property type="evidence" value="ECO:0007669"/>
    <property type="project" value="InterPro"/>
</dbReference>
<dbReference type="Pfam" id="PF01154">
    <property type="entry name" value="HMG_CoA_synt_N"/>
    <property type="match status" value="1"/>
</dbReference>
<feature type="binding site" evidence="4">
    <location>
        <position position="265"/>
    </location>
    <ligand>
        <name>CoA</name>
        <dbReference type="ChEBI" id="CHEBI:57287"/>
    </ligand>
</feature>
<dbReference type="InterPro" id="IPR010122">
    <property type="entry name" value="HMG_CoA_synthase_euk"/>
</dbReference>
<protein>
    <recommendedName>
        <fullName evidence="5">Hydroxymethylglutaryl-CoA synthase</fullName>
        <shortName evidence="5">HMG-CoA synthase</shortName>
        <ecNumber evidence="5">2.3.3.10</ecNumber>
    </recommendedName>
    <alternativeName>
        <fullName evidence="5">3-hydroxy-3-methylglutaryl coenzyme A synthase</fullName>
    </alternativeName>
</protein>
<keyword evidence="9" id="KW-1185">Reference proteome</keyword>
<feature type="binding site" evidence="4">
    <location>
        <position position="261"/>
    </location>
    <ligand>
        <name>CoA</name>
        <dbReference type="ChEBI" id="CHEBI:57287"/>
    </ligand>
</feature>
<sequence length="452" mass="50533">MTVPNYSNYPDNVGVLAMEMYFPKRCVLQADMETFDGVSAGKYTIGLGQDKMAFIDDREDIQSICLTAVQNLMEKYRISYSDIGRLEVGTETIIDKSKSVKTCLMTLFTEHGNSEIEGIDTTNACYGGFAAFSNAINWIESSSWDGRYAIVVAGDLALYASGAARPTSGAGVVAMLIGKDAPIVVERGLRSTHMEHAYDFYKPDMHSEYPVVDGKFSNTCYIRAFDSCYRRYMARLGKLENKDKPSMDDIDYVVCHSPYAKLVNKSFARASYNDFVLDQDNEKFAALKAFQDMSYADSLESKDLEKALMGLTKTGYTQKVGPAAYVPKQIGNMYTAAVWAGLASLVSEVGSDTLQNKRIMLYSYGSGLAASMISFRVRGSTEEIKKHLDLRQRLADRTHSKPEDFAAAMKMRENTHNACNFNPSGSLDNIATGVYYVEKIDDKWRRFYKRKD</sequence>
<dbReference type="FunFam" id="3.40.47.10:FF:000008">
    <property type="entry name" value="3-hydroxy-3-methylglutaryl coenzyme A synthase"/>
    <property type="match status" value="1"/>
</dbReference>
<evidence type="ECO:0000256" key="2">
    <source>
        <dbReference type="ARBA" id="ARBA00022679"/>
    </source>
</evidence>
<comment type="function">
    <text evidence="5">Catalyzes the condensation of acetyl-CoA with acetoacetyl-CoA to form HMG-CoA.</text>
</comment>
<dbReference type="EC" id="2.3.3.10" evidence="5"/>
<dbReference type="GO" id="GO:0004421">
    <property type="term" value="F:hydroxymethylglutaryl-CoA synthase activity"/>
    <property type="evidence" value="ECO:0007669"/>
    <property type="project" value="UniProtKB-EC"/>
</dbReference>
<dbReference type="GO" id="GO:0010142">
    <property type="term" value="P:farnesyl diphosphate biosynthetic process, mevalonate pathway"/>
    <property type="evidence" value="ECO:0007669"/>
    <property type="project" value="InterPro"/>
</dbReference>
<gene>
    <name evidence="8" type="primary">PARPA_07033.1 scaffold 25231</name>
</gene>
<comment type="similarity">
    <text evidence="1 5">Belongs to the thiolase-like superfamily. HMG-CoA synthase family.</text>
</comment>
<dbReference type="InterPro" id="IPR013746">
    <property type="entry name" value="HMG_CoA_synt_C_dom"/>
</dbReference>